<protein>
    <submittedName>
        <fullName evidence="1">Uncharacterized protein</fullName>
    </submittedName>
</protein>
<dbReference type="AlphaFoldDB" id="A0A1X2HR63"/>
<keyword evidence="2" id="KW-1185">Reference proteome</keyword>
<sequence>MLYQQDMLSVNRTWNHTYNATRQIWIWQQSTISREKLAIIANDSVAAMEMTLDDAKPIFNGVTADKTLSTS</sequence>
<dbReference type="EMBL" id="MCGE01000054">
    <property type="protein sequence ID" value="ORZ02085.1"/>
    <property type="molecule type" value="Genomic_DNA"/>
</dbReference>
<organism evidence="1 2">
    <name type="scientific">Absidia repens</name>
    <dbReference type="NCBI Taxonomy" id="90262"/>
    <lineage>
        <taxon>Eukaryota</taxon>
        <taxon>Fungi</taxon>
        <taxon>Fungi incertae sedis</taxon>
        <taxon>Mucoromycota</taxon>
        <taxon>Mucoromycotina</taxon>
        <taxon>Mucoromycetes</taxon>
        <taxon>Mucorales</taxon>
        <taxon>Cunninghamellaceae</taxon>
        <taxon>Absidia</taxon>
    </lineage>
</organism>
<evidence type="ECO:0000313" key="1">
    <source>
        <dbReference type="EMBL" id="ORZ02085.1"/>
    </source>
</evidence>
<gene>
    <name evidence="1" type="ORF">BCR42DRAFT_444368</name>
</gene>
<reference evidence="1 2" key="1">
    <citation type="submission" date="2016-07" db="EMBL/GenBank/DDBJ databases">
        <title>Pervasive Adenine N6-methylation of Active Genes in Fungi.</title>
        <authorList>
            <consortium name="DOE Joint Genome Institute"/>
            <person name="Mondo S.J."/>
            <person name="Dannebaum R.O."/>
            <person name="Kuo R.C."/>
            <person name="Labutti K."/>
            <person name="Haridas S."/>
            <person name="Kuo A."/>
            <person name="Salamov A."/>
            <person name="Ahrendt S.R."/>
            <person name="Lipzen A."/>
            <person name="Sullivan W."/>
            <person name="Andreopoulos W.B."/>
            <person name="Clum A."/>
            <person name="Lindquist E."/>
            <person name="Daum C."/>
            <person name="Ramamoorthy G.K."/>
            <person name="Gryganskyi A."/>
            <person name="Culley D."/>
            <person name="Magnuson J.K."/>
            <person name="James T.Y."/>
            <person name="O'Malley M.A."/>
            <person name="Stajich J.E."/>
            <person name="Spatafora J.W."/>
            <person name="Visel A."/>
            <person name="Grigoriev I.V."/>
        </authorList>
    </citation>
    <scope>NUCLEOTIDE SEQUENCE [LARGE SCALE GENOMIC DNA]</scope>
    <source>
        <strain evidence="1 2">NRRL 1336</strain>
    </source>
</reference>
<proteinExistence type="predicted"/>
<comment type="caution">
    <text evidence="1">The sequence shown here is derived from an EMBL/GenBank/DDBJ whole genome shotgun (WGS) entry which is preliminary data.</text>
</comment>
<evidence type="ECO:0000313" key="2">
    <source>
        <dbReference type="Proteomes" id="UP000193560"/>
    </source>
</evidence>
<dbReference type="Proteomes" id="UP000193560">
    <property type="component" value="Unassembled WGS sequence"/>
</dbReference>
<name>A0A1X2HR63_9FUNG</name>
<accession>A0A1X2HR63</accession>